<proteinExistence type="predicted"/>
<sequence>MKDEVGGLCGGLVGCPASTICKPSPILRSKRSFNPFVISSILDLILKSETMVLGLKRVQQVGMRARTLLARDSFNTCCRKASVENSSSTSSRS</sequence>
<protein>
    <submittedName>
        <fullName evidence="1">Uncharacterized protein</fullName>
    </submittedName>
</protein>
<gene>
    <name evidence="1" type="ORF">RHGRI_019675</name>
</gene>
<dbReference type="EMBL" id="JACTNZ010000007">
    <property type="protein sequence ID" value="KAG5539188.1"/>
    <property type="molecule type" value="Genomic_DNA"/>
</dbReference>
<dbReference type="Proteomes" id="UP000823749">
    <property type="component" value="Chromosome 7"/>
</dbReference>
<reference evidence="1" key="1">
    <citation type="submission" date="2020-08" db="EMBL/GenBank/DDBJ databases">
        <title>Plant Genome Project.</title>
        <authorList>
            <person name="Zhang R.-G."/>
        </authorList>
    </citation>
    <scope>NUCLEOTIDE SEQUENCE</scope>
    <source>
        <strain evidence="1">WSP0</strain>
        <tissue evidence="1">Leaf</tissue>
    </source>
</reference>
<organism evidence="1 2">
    <name type="scientific">Rhododendron griersonianum</name>
    <dbReference type="NCBI Taxonomy" id="479676"/>
    <lineage>
        <taxon>Eukaryota</taxon>
        <taxon>Viridiplantae</taxon>
        <taxon>Streptophyta</taxon>
        <taxon>Embryophyta</taxon>
        <taxon>Tracheophyta</taxon>
        <taxon>Spermatophyta</taxon>
        <taxon>Magnoliopsida</taxon>
        <taxon>eudicotyledons</taxon>
        <taxon>Gunneridae</taxon>
        <taxon>Pentapetalae</taxon>
        <taxon>asterids</taxon>
        <taxon>Ericales</taxon>
        <taxon>Ericaceae</taxon>
        <taxon>Ericoideae</taxon>
        <taxon>Rhodoreae</taxon>
        <taxon>Rhododendron</taxon>
    </lineage>
</organism>
<comment type="caution">
    <text evidence="1">The sequence shown here is derived from an EMBL/GenBank/DDBJ whole genome shotgun (WGS) entry which is preliminary data.</text>
</comment>
<dbReference type="PROSITE" id="PS51257">
    <property type="entry name" value="PROKAR_LIPOPROTEIN"/>
    <property type="match status" value="1"/>
</dbReference>
<name>A0AAV6JGW7_9ERIC</name>
<accession>A0AAV6JGW7</accession>
<dbReference type="AlphaFoldDB" id="A0AAV6JGW7"/>
<evidence type="ECO:0000313" key="1">
    <source>
        <dbReference type="EMBL" id="KAG5539188.1"/>
    </source>
</evidence>
<keyword evidence="2" id="KW-1185">Reference proteome</keyword>
<evidence type="ECO:0000313" key="2">
    <source>
        <dbReference type="Proteomes" id="UP000823749"/>
    </source>
</evidence>